<dbReference type="EMBL" id="MT144070">
    <property type="protein sequence ID" value="QJA48072.1"/>
    <property type="molecule type" value="Genomic_DNA"/>
</dbReference>
<reference evidence="1" key="1">
    <citation type="submission" date="2020-03" db="EMBL/GenBank/DDBJ databases">
        <title>The deep terrestrial virosphere.</title>
        <authorList>
            <person name="Holmfeldt K."/>
            <person name="Nilsson E."/>
            <person name="Simone D."/>
            <person name="Lopez-Fernandez M."/>
            <person name="Wu X."/>
            <person name="de Brujin I."/>
            <person name="Lundin D."/>
            <person name="Andersson A."/>
            <person name="Bertilsson S."/>
            <person name="Dopson M."/>
        </authorList>
    </citation>
    <scope>NUCLEOTIDE SEQUENCE</scope>
    <source>
        <strain evidence="1">TM448A00831</strain>
        <strain evidence="2">TM448B00682</strain>
    </source>
</reference>
<proteinExistence type="predicted"/>
<organism evidence="1">
    <name type="scientific">viral metagenome</name>
    <dbReference type="NCBI Taxonomy" id="1070528"/>
    <lineage>
        <taxon>unclassified sequences</taxon>
        <taxon>metagenomes</taxon>
        <taxon>organismal metagenomes</taxon>
    </lineage>
</organism>
<gene>
    <name evidence="1" type="ORF">TM448A00831_0003</name>
    <name evidence="2" type="ORF">TM448B00682_0022</name>
</gene>
<sequence length="94" mass="10815">MKLYLEKYPSGKYGFVGTVPEILCKLSKNSIGQKFLSSKVYNEEREALKDLYDNGICPHCKEEIAIRNPSGNCDHLFYPDSCKECQEIIDKYNL</sequence>
<evidence type="ECO:0000313" key="2">
    <source>
        <dbReference type="EMBL" id="QJH96328.1"/>
    </source>
</evidence>
<protein>
    <submittedName>
        <fullName evidence="1">Uncharacterized protein</fullName>
    </submittedName>
</protein>
<dbReference type="AlphaFoldDB" id="A0A6H1ZKS2"/>
<accession>A0A6H1ZKS2</accession>
<dbReference type="EMBL" id="MT144647">
    <property type="protein sequence ID" value="QJH96328.1"/>
    <property type="molecule type" value="Genomic_DNA"/>
</dbReference>
<name>A0A6H1ZKS2_9ZZZZ</name>
<evidence type="ECO:0000313" key="1">
    <source>
        <dbReference type="EMBL" id="QJA48072.1"/>
    </source>
</evidence>